<accession>A0A9D2QEI5</accession>
<evidence type="ECO:0000313" key="3">
    <source>
        <dbReference type="EMBL" id="HJC86120.1"/>
    </source>
</evidence>
<dbReference type="PANTHER" id="PTHR43606:SF2">
    <property type="entry name" value="ALKALINE PHOSPHATASE FAMILY PROTEIN (AFU_ORTHOLOGUE AFUA_5G03860)"/>
    <property type="match status" value="1"/>
</dbReference>
<dbReference type="InterPro" id="IPR032093">
    <property type="entry name" value="PhoD_N"/>
</dbReference>
<name>A0A9D2QEI5_9CORY</name>
<sequence>MKRRRFLAGAAAGGAGVVAARFVGQASAGVATDEATGGESSGSARSDEVFAHSVASGDPRSDSVVIWTRVTPTADATPGSGAGEPTEVRWEVGTTPDFGSAVASGTLTTDADRDHTVKVDVTGLSPATTYHYRFVVVDGPAAGASSRVGRTRTAPADGDDPGRLRFGVVSCSNYEAGYFRAYRSLAERDDVEFVLHLGDYTYEYETGEYGAAYDNIVRRTAPANRTTTLTDYRIRQGHHRRDADLADLHAAKPMICVWDDHEFYDNAWRDGATGDSDYPDYAAVKQAATQAYFEWMPVRAGEGFGTTDTRHLHRHLRYGTLFELIIPDLRTYRDAQVLMSESESGVPADPDYLRSVGKDERTMLGRTQFDWFADVLTTSPTTWQVIGNSVMFAPMTLPNTLDPRVHDWLVTQLGLPEDGIALNADQWDGYMAERQRIVDLITDRNNRGEGNVVFLTGDIHTSWASDIPVDAGAYRLGRDTTAAAAEFVTPSVTAASAYDSIAPAPEVKPVIDEVLTQGERIITEVDSWYKYVDLTRHGHMVVDIDHHRTQVDWLYGEVLSPDAGLSHGASYLTDAGNPGVRRAAGELDRSQTVY</sequence>
<dbReference type="InterPro" id="IPR029052">
    <property type="entry name" value="Metallo-depent_PP-like"/>
</dbReference>
<feature type="domain" description="Phospholipase D N-terminal" evidence="2">
    <location>
        <begin position="52"/>
        <end position="153"/>
    </location>
</feature>
<feature type="domain" description="PhoD-like phosphatase metallophosphatase" evidence="1">
    <location>
        <begin position="166"/>
        <end position="553"/>
    </location>
</feature>
<dbReference type="Pfam" id="PF09423">
    <property type="entry name" value="PhoD"/>
    <property type="match status" value="1"/>
</dbReference>
<dbReference type="Gene3D" id="2.60.40.380">
    <property type="entry name" value="Purple acid phosphatase-like, N-terminal"/>
    <property type="match status" value="1"/>
</dbReference>
<dbReference type="InterPro" id="IPR038607">
    <property type="entry name" value="PhoD-like_sf"/>
</dbReference>
<dbReference type="PANTHER" id="PTHR43606">
    <property type="entry name" value="PHOSPHATASE, PUTATIVE (AFU_ORTHOLOGUE AFUA_6G08710)-RELATED"/>
    <property type="match status" value="1"/>
</dbReference>
<dbReference type="Proteomes" id="UP000823858">
    <property type="component" value="Unassembled WGS sequence"/>
</dbReference>
<dbReference type="SUPFAM" id="SSF56300">
    <property type="entry name" value="Metallo-dependent phosphatases"/>
    <property type="match status" value="1"/>
</dbReference>
<dbReference type="InterPro" id="IPR052900">
    <property type="entry name" value="Phospholipid_Metab_Enz"/>
</dbReference>
<reference evidence="3" key="2">
    <citation type="submission" date="2021-04" db="EMBL/GenBank/DDBJ databases">
        <authorList>
            <person name="Gilroy R."/>
        </authorList>
    </citation>
    <scope>NUCLEOTIDE SEQUENCE</scope>
    <source>
        <strain evidence="3">ChiHjej13B12-4958</strain>
    </source>
</reference>
<evidence type="ECO:0000259" key="2">
    <source>
        <dbReference type="Pfam" id="PF16655"/>
    </source>
</evidence>
<gene>
    <name evidence="3" type="ORF">H9751_11400</name>
</gene>
<evidence type="ECO:0000313" key="4">
    <source>
        <dbReference type="Proteomes" id="UP000823858"/>
    </source>
</evidence>
<dbReference type="InterPro" id="IPR006311">
    <property type="entry name" value="TAT_signal"/>
</dbReference>
<evidence type="ECO:0000259" key="1">
    <source>
        <dbReference type="Pfam" id="PF09423"/>
    </source>
</evidence>
<dbReference type="Pfam" id="PF16655">
    <property type="entry name" value="PhoD_N"/>
    <property type="match status" value="1"/>
</dbReference>
<dbReference type="EMBL" id="DWVP01000024">
    <property type="protein sequence ID" value="HJC86120.1"/>
    <property type="molecule type" value="Genomic_DNA"/>
</dbReference>
<dbReference type="AlphaFoldDB" id="A0A9D2QEI5"/>
<dbReference type="InterPro" id="IPR018946">
    <property type="entry name" value="PhoD-like_MPP"/>
</dbReference>
<dbReference type="Gene3D" id="3.60.21.70">
    <property type="entry name" value="PhoD-like phosphatase"/>
    <property type="match status" value="1"/>
</dbReference>
<dbReference type="PROSITE" id="PS51318">
    <property type="entry name" value="TAT"/>
    <property type="match status" value="1"/>
</dbReference>
<protein>
    <submittedName>
        <fullName evidence="3">Alkaline phosphatase D family protein</fullName>
    </submittedName>
</protein>
<reference evidence="3" key="1">
    <citation type="journal article" date="2021" name="PeerJ">
        <title>Extensive microbial diversity within the chicken gut microbiome revealed by metagenomics and culture.</title>
        <authorList>
            <person name="Gilroy R."/>
            <person name="Ravi A."/>
            <person name="Getino M."/>
            <person name="Pursley I."/>
            <person name="Horton D.L."/>
            <person name="Alikhan N.F."/>
            <person name="Baker D."/>
            <person name="Gharbi K."/>
            <person name="Hall N."/>
            <person name="Watson M."/>
            <person name="Adriaenssens E.M."/>
            <person name="Foster-Nyarko E."/>
            <person name="Jarju S."/>
            <person name="Secka A."/>
            <person name="Antonio M."/>
            <person name="Oren A."/>
            <person name="Chaudhuri R.R."/>
            <person name="La Ragione R."/>
            <person name="Hildebrand F."/>
            <person name="Pallen M.J."/>
        </authorList>
    </citation>
    <scope>NUCLEOTIDE SEQUENCE</scope>
    <source>
        <strain evidence="3">ChiHjej13B12-4958</strain>
    </source>
</reference>
<organism evidence="3 4">
    <name type="scientific">Candidatus Corynebacterium faecigallinarum</name>
    <dbReference type="NCBI Taxonomy" id="2838528"/>
    <lineage>
        <taxon>Bacteria</taxon>
        <taxon>Bacillati</taxon>
        <taxon>Actinomycetota</taxon>
        <taxon>Actinomycetes</taxon>
        <taxon>Mycobacteriales</taxon>
        <taxon>Corynebacteriaceae</taxon>
        <taxon>Corynebacterium</taxon>
    </lineage>
</organism>
<comment type="caution">
    <text evidence="3">The sequence shown here is derived from an EMBL/GenBank/DDBJ whole genome shotgun (WGS) entry which is preliminary data.</text>
</comment>
<proteinExistence type="predicted"/>
<dbReference type="CDD" id="cd07389">
    <property type="entry name" value="MPP_PhoD"/>
    <property type="match status" value="1"/>
</dbReference>